<name>A0A2A9DM69_9CORY</name>
<dbReference type="Proteomes" id="UP000221653">
    <property type="component" value="Unassembled WGS sequence"/>
</dbReference>
<feature type="transmembrane region" description="Helical" evidence="1">
    <location>
        <begin position="29"/>
        <end position="52"/>
    </location>
</feature>
<accession>A0A2A9DM69</accession>
<dbReference type="RefSeq" id="WP_048381845.1">
    <property type="nucleotide sequence ID" value="NZ_LDYE01000011.1"/>
</dbReference>
<evidence type="ECO:0000313" key="3">
    <source>
        <dbReference type="Proteomes" id="UP000221653"/>
    </source>
</evidence>
<sequence length="60" mass="6915">MRTWLKSIWGFLVVWIVTTYIPIKATGELGLWWVGSVITAVLYFPTWAEFIAAKLKARKS</sequence>
<evidence type="ECO:0000313" key="2">
    <source>
        <dbReference type="EMBL" id="PFG27693.1"/>
    </source>
</evidence>
<proteinExistence type="predicted"/>
<reference evidence="2 3" key="1">
    <citation type="submission" date="2017-10" db="EMBL/GenBank/DDBJ databases">
        <title>Sequencing the genomes of 1000 actinobacteria strains.</title>
        <authorList>
            <person name="Klenk H.-P."/>
        </authorList>
    </citation>
    <scope>NUCLEOTIDE SEQUENCE [LARGE SCALE GENOMIC DNA]</scope>
    <source>
        <strain evidence="2 3">DSM 20688</strain>
    </source>
</reference>
<comment type="caution">
    <text evidence="2">The sequence shown here is derived from an EMBL/GenBank/DDBJ whole genome shotgun (WGS) entry which is preliminary data.</text>
</comment>
<evidence type="ECO:0000256" key="1">
    <source>
        <dbReference type="SAM" id="Phobius"/>
    </source>
</evidence>
<organism evidence="2 3">
    <name type="scientific">Corynebacterium renale</name>
    <dbReference type="NCBI Taxonomy" id="1724"/>
    <lineage>
        <taxon>Bacteria</taxon>
        <taxon>Bacillati</taxon>
        <taxon>Actinomycetota</taxon>
        <taxon>Actinomycetes</taxon>
        <taxon>Mycobacteriales</taxon>
        <taxon>Corynebacteriaceae</taxon>
        <taxon>Corynebacterium</taxon>
    </lineage>
</organism>
<keyword evidence="1" id="KW-0472">Membrane</keyword>
<keyword evidence="3" id="KW-1185">Reference proteome</keyword>
<dbReference type="OrthoDB" id="9981307at2"/>
<dbReference type="AlphaFoldDB" id="A0A2A9DM69"/>
<dbReference type="EMBL" id="PDJF01000001">
    <property type="protein sequence ID" value="PFG27693.1"/>
    <property type="molecule type" value="Genomic_DNA"/>
</dbReference>
<protein>
    <submittedName>
        <fullName evidence="2">Uncharacterized protein</fullName>
    </submittedName>
</protein>
<dbReference type="STRING" id="1724.GCA_001044175_00619"/>
<keyword evidence="1" id="KW-0812">Transmembrane</keyword>
<gene>
    <name evidence="2" type="ORF">ATK06_0769</name>
</gene>
<keyword evidence="1" id="KW-1133">Transmembrane helix</keyword>
<feature type="transmembrane region" description="Helical" evidence="1">
    <location>
        <begin position="7"/>
        <end position="23"/>
    </location>
</feature>